<dbReference type="CDD" id="cd04691">
    <property type="entry name" value="NUDIX_ADPRase"/>
    <property type="match status" value="1"/>
</dbReference>
<dbReference type="Gene3D" id="2.20.70.10">
    <property type="match status" value="1"/>
</dbReference>
<dbReference type="Pfam" id="PF00293">
    <property type="entry name" value="NUDIX"/>
    <property type="match status" value="1"/>
</dbReference>
<evidence type="ECO:0000313" key="7">
    <source>
        <dbReference type="Proteomes" id="UP000186102"/>
    </source>
</evidence>
<dbReference type="STRING" id="1888891.DSOL_3089"/>
<comment type="caution">
    <text evidence="6">The sequence shown here is derived from an EMBL/GenBank/DDBJ whole genome shotgun (WGS) entry which is preliminary data.</text>
</comment>
<dbReference type="SUPFAM" id="SSF55811">
    <property type="entry name" value="Nudix"/>
    <property type="match status" value="1"/>
</dbReference>
<keyword evidence="2 4" id="KW-0378">Hydrolase</keyword>
<dbReference type="PANTHER" id="PTHR43222">
    <property type="entry name" value="NUDIX HYDROLASE 23"/>
    <property type="match status" value="1"/>
</dbReference>
<dbReference type="PRINTS" id="PR00502">
    <property type="entry name" value="NUDIXFAMILY"/>
</dbReference>
<evidence type="ECO:0000313" key="6">
    <source>
        <dbReference type="EMBL" id="OLN30324.1"/>
    </source>
</evidence>
<dbReference type="EMBL" id="MLBF01000025">
    <property type="protein sequence ID" value="OLN30324.1"/>
    <property type="molecule type" value="Genomic_DNA"/>
</dbReference>
<dbReference type="AlphaFoldDB" id="A0A1Q8QSK1"/>
<dbReference type="InterPro" id="IPR029401">
    <property type="entry name" value="Nudix_N"/>
</dbReference>
<feature type="domain" description="Nudix hydrolase" evidence="5">
    <location>
        <begin position="41"/>
        <end position="165"/>
    </location>
</feature>
<dbReference type="PANTHER" id="PTHR43222:SF2">
    <property type="entry name" value="NUDIX HYDROLASE 23, CHLOROPLASTIC"/>
    <property type="match status" value="1"/>
</dbReference>
<dbReference type="Gene3D" id="3.90.79.10">
    <property type="entry name" value="Nucleoside Triphosphate Pyrophosphohydrolase"/>
    <property type="match status" value="1"/>
</dbReference>
<keyword evidence="7" id="KW-1185">Reference proteome</keyword>
<proteinExistence type="inferred from homology"/>
<sequence>MSYKATPYNFCPVCGYPLQTSIIDTLPRRTCPECSYVHWGDFSLGVGGLLWHDGKVLLVQRGHNPGKGMWTIPGGYVDQGESIGTAIVREIQEETGITARPLSIIALRDRPTEKHDTYVIFLMEFMGGNLQAQPEEVSDLGFFTLEECHTLPIPALTLSALQASHSASQGLVLNPDVDLIGPLSTLYQMP</sequence>
<evidence type="ECO:0000256" key="3">
    <source>
        <dbReference type="ARBA" id="ARBA00022842"/>
    </source>
</evidence>
<dbReference type="InterPro" id="IPR000086">
    <property type="entry name" value="NUDIX_hydrolase_dom"/>
</dbReference>
<reference evidence="6 7" key="1">
    <citation type="submission" date="2016-09" db="EMBL/GenBank/DDBJ databases">
        <title>Complete genome of Desulfosporosinus sp. OL.</title>
        <authorList>
            <person name="Mardanov A."/>
            <person name="Beletsky A."/>
            <person name="Panova A."/>
            <person name="Karnachuk O."/>
            <person name="Ravin N."/>
        </authorList>
    </citation>
    <scope>NUCLEOTIDE SEQUENCE [LARGE SCALE GENOMIC DNA]</scope>
    <source>
        <strain evidence="6 7">OL</strain>
    </source>
</reference>
<dbReference type="InterPro" id="IPR015797">
    <property type="entry name" value="NUDIX_hydrolase-like_dom_sf"/>
</dbReference>
<dbReference type="InterPro" id="IPR020476">
    <property type="entry name" value="Nudix_hydrolase"/>
</dbReference>
<dbReference type="OrthoDB" id="9786141at2"/>
<comment type="similarity">
    <text evidence="4">Belongs to the Nudix hydrolase family.</text>
</comment>
<evidence type="ECO:0000256" key="4">
    <source>
        <dbReference type="RuleBase" id="RU003476"/>
    </source>
</evidence>
<evidence type="ECO:0000259" key="5">
    <source>
        <dbReference type="PROSITE" id="PS51462"/>
    </source>
</evidence>
<dbReference type="Proteomes" id="UP000186102">
    <property type="component" value="Unassembled WGS sequence"/>
</dbReference>
<dbReference type="Pfam" id="PF14803">
    <property type="entry name" value="Zn_ribbon_Nudix"/>
    <property type="match status" value="1"/>
</dbReference>
<keyword evidence="3" id="KW-0460">Magnesium</keyword>
<dbReference type="RefSeq" id="WP_075365621.1">
    <property type="nucleotide sequence ID" value="NZ_MLBF01000025.1"/>
</dbReference>
<comment type="cofactor">
    <cofactor evidence="1">
        <name>Mg(2+)</name>
        <dbReference type="ChEBI" id="CHEBI:18420"/>
    </cofactor>
</comment>
<dbReference type="PROSITE" id="PS51462">
    <property type="entry name" value="NUDIX"/>
    <property type="match status" value="1"/>
</dbReference>
<name>A0A1Q8QSK1_9FIRM</name>
<gene>
    <name evidence="6" type="ORF">DSOL_3089</name>
</gene>
<dbReference type="InterPro" id="IPR020084">
    <property type="entry name" value="NUDIX_hydrolase_CS"/>
</dbReference>
<organism evidence="6 7">
    <name type="scientific">Desulfosporosinus metallidurans</name>
    <dbReference type="NCBI Taxonomy" id="1888891"/>
    <lineage>
        <taxon>Bacteria</taxon>
        <taxon>Bacillati</taxon>
        <taxon>Bacillota</taxon>
        <taxon>Clostridia</taxon>
        <taxon>Eubacteriales</taxon>
        <taxon>Desulfitobacteriaceae</taxon>
        <taxon>Desulfosporosinus</taxon>
    </lineage>
</organism>
<protein>
    <submittedName>
        <fullName evidence="6">ADP-ribose pyrophosphatase</fullName>
    </submittedName>
</protein>
<dbReference type="PROSITE" id="PS00893">
    <property type="entry name" value="NUDIX_BOX"/>
    <property type="match status" value="1"/>
</dbReference>
<dbReference type="GO" id="GO:0016787">
    <property type="term" value="F:hydrolase activity"/>
    <property type="evidence" value="ECO:0007669"/>
    <property type="project" value="UniProtKB-KW"/>
</dbReference>
<accession>A0A1Q8QSK1</accession>
<evidence type="ECO:0000256" key="2">
    <source>
        <dbReference type="ARBA" id="ARBA00022801"/>
    </source>
</evidence>
<evidence type="ECO:0000256" key="1">
    <source>
        <dbReference type="ARBA" id="ARBA00001946"/>
    </source>
</evidence>